<dbReference type="OrthoDB" id="5481934at2"/>
<keyword evidence="5" id="KW-0720">Serine protease</keyword>
<evidence type="ECO:0000256" key="7">
    <source>
        <dbReference type="ARBA" id="ARBA00023145"/>
    </source>
</evidence>
<keyword evidence="2" id="KW-0645">Protease</keyword>
<accession>A0A6N7PWH8</accession>
<evidence type="ECO:0000313" key="11">
    <source>
        <dbReference type="Proteomes" id="UP000440224"/>
    </source>
</evidence>
<dbReference type="InterPro" id="IPR036852">
    <property type="entry name" value="Peptidase_S8/S53_dom_sf"/>
</dbReference>
<evidence type="ECO:0000256" key="2">
    <source>
        <dbReference type="ARBA" id="ARBA00022670"/>
    </source>
</evidence>
<dbReference type="PROSITE" id="PS00138">
    <property type="entry name" value="SUBTILASE_SER"/>
    <property type="match status" value="1"/>
</dbReference>
<sequence length="534" mass="56877">MRTSAVVCTSLTLVLGSGCGEEPLVGNIGSGLPAPMEGVYWDQGESDPKAGFRALMGFPTRDVERLELAIQAMYDPTSASFRQTMSVDDWMAKHAPAAEDVEKVAAWLTSQGMTVQVRGTNRLLLEFTGTVGQFNAAFQTTLHDYERKNPSAGRPPIPVYGSLSPLIAPPEIAPLVTGVVTVDVPPDDKKLPGEGGEIVIATPENVAESMSVAQVAHAYDVDGLYALGEDGAGVKLGLVVGATFKFKDLQSFWRSFGVNRADPIVVQTMEPIATRYLETTLDTEWAGALAPGAELVVYSGPDARNTSIVYTFNEAVGRGEVSVLSSSFAHREETEAPIIHDHFNAAARMGAAIGMTIAVASGDSARPDIPSTSPYVTCVGGTRITLGTDHEILAEAAWSHAGSGKARHFPIPWYQEGVVTDSEGRRAVSDLAVQGSATPGYWVYYLAKWDHYGGTSFSAPVFAGMMAVVNQHRAKQGKPPVGLLNPLLYQSTEVQKTFRDIVTGETDLFSAGPGWDYPTGWGAPDIALLAEALP</sequence>
<evidence type="ECO:0000259" key="9">
    <source>
        <dbReference type="PROSITE" id="PS51695"/>
    </source>
</evidence>
<dbReference type="GO" id="GO:0008240">
    <property type="term" value="F:tripeptidyl-peptidase activity"/>
    <property type="evidence" value="ECO:0007669"/>
    <property type="project" value="TreeGrafter"/>
</dbReference>
<dbReference type="GO" id="GO:0004252">
    <property type="term" value="F:serine-type endopeptidase activity"/>
    <property type="evidence" value="ECO:0007669"/>
    <property type="project" value="InterPro"/>
</dbReference>
<dbReference type="Pfam" id="PF00082">
    <property type="entry name" value="Peptidase_S8"/>
    <property type="match status" value="1"/>
</dbReference>
<feature type="domain" description="Peptidase S53" evidence="9">
    <location>
        <begin position="215"/>
        <end position="534"/>
    </location>
</feature>
<dbReference type="CDD" id="cd11377">
    <property type="entry name" value="Pro-peptidase_S53"/>
    <property type="match status" value="1"/>
</dbReference>
<evidence type="ECO:0000313" key="10">
    <source>
        <dbReference type="EMBL" id="MRG96249.1"/>
    </source>
</evidence>
<dbReference type="PROSITE" id="PS51695">
    <property type="entry name" value="SEDOLISIN"/>
    <property type="match status" value="1"/>
</dbReference>
<dbReference type="InterPro" id="IPR015366">
    <property type="entry name" value="S53_propep"/>
</dbReference>
<dbReference type="GO" id="GO:0006508">
    <property type="term" value="P:proteolysis"/>
    <property type="evidence" value="ECO:0007669"/>
    <property type="project" value="UniProtKB-KW"/>
</dbReference>
<organism evidence="10 11">
    <name type="scientific">Polyangium spumosum</name>
    <dbReference type="NCBI Taxonomy" id="889282"/>
    <lineage>
        <taxon>Bacteria</taxon>
        <taxon>Pseudomonadati</taxon>
        <taxon>Myxococcota</taxon>
        <taxon>Polyangia</taxon>
        <taxon>Polyangiales</taxon>
        <taxon>Polyangiaceae</taxon>
        <taxon>Polyangium</taxon>
    </lineage>
</organism>
<evidence type="ECO:0000256" key="1">
    <source>
        <dbReference type="ARBA" id="ARBA00001913"/>
    </source>
</evidence>
<keyword evidence="6" id="KW-0106">Calcium</keyword>
<evidence type="ECO:0000256" key="5">
    <source>
        <dbReference type="ARBA" id="ARBA00022825"/>
    </source>
</evidence>
<comment type="caution">
    <text evidence="10">The sequence shown here is derived from an EMBL/GenBank/DDBJ whole genome shotgun (WGS) entry which is preliminary data.</text>
</comment>
<dbReference type="InterPro" id="IPR030400">
    <property type="entry name" value="Sedolisin_dom"/>
</dbReference>
<dbReference type="SMART" id="SM00944">
    <property type="entry name" value="Pro-kuma_activ"/>
    <property type="match status" value="1"/>
</dbReference>
<dbReference type="SUPFAM" id="SSF54897">
    <property type="entry name" value="Protease propeptides/inhibitors"/>
    <property type="match status" value="1"/>
</dbReference>
<dbReference type="GO" id="GO:0046872">
    <property type="term" value="F:metal ion binding"/>
    <property type="evidence" value="ECO:0007669"/>
    <property type="project" value="UniProtKB-KW"/>
</dbReference>
<protein>
    <submittedName>
        <fullName evidence="10">S8 family serine peptidase</fullName>
    </submittedName>
</protein>
<keyword evidence="11" id="KW-1185">Reference proteome</keyword>
<keyword evidence="4" id="KW-0378">Hydrolase</keyword>
<dbReference type="EMBL" id="WJIE01000010">
    <property type="protein sequence ID" value="MRG96249.1"/>
    <property type="molecule type" value="Genomic_DNA"/>
</dbReference>
<keyword evidence="7" id="KW-0865">Zymogen</keyword>
<dbReference type="InterPro" id="IPR050819">
    <property type="entry name" value="Tripeptidyl-peptidase_I"/>
</dbReference>
<dbReference type="InterPro" id="IPR023828">
    <property type="entry name" value="Peptidase_S8_Ser-AS"/>
</dbReference>
<evidence type="ECO:0000256" key="3">
    <source>
        <dbReference type="ARBA" id="ARBA00022723"/>
    </source>
</evidence>
<dbReference type="Proteomes" id="UP000440224">
    <property type="component" value="Unassembled WGS sequence"/>
</dbReference>
<evidence type="ECO:0000256" key="8">
    <source>
        <dbReference type="ARBA" id="ARBA00023157"/>
    </source>
</evidence>
<dbReference type="AlphaFoldDB" id="A0A6N7PWH8"/>
<proteinExistence type="predicted"/>
<dbReference type="InterPro" id="IPR019742">
    <property type="entry name" value="MacrogloblnA2_CS"/>
</dbReference>
<dbReference type="SUPFAM" id="SSF52743">
    <property type="entry name" value="Subtilisin-like"/>
    <property type="match status" value="1"/>
</dbReference>
<dbReference type="PANTHER" id="PTHR14218">
    <property type="entry name" value="PROTEASE S8 TRIPEPTIDYL PEPTIDASE I CLN2"/>
    <property type="match status" value="1"/>
</dbReference>
<name>A0A6N7PWH8_9BACT</name>
<keyword evidence="3" id="KW-0479">Metal-binding</keyword>
<evidence type="ECO:0000256" key="4">
    <source>
        <dbReference type="ARBA" id="ARBA00022801"/>
    </source>
</evidence>
<dbReference type="PANTHER" id="PTHR14218:SF15">
    <property type="entry name" value="TRIPEPTIDYL-PEPTIDASE 1"/>
    <property type="match status" value="1"/>
</dbReference>
<keyword evidence="8" id="KW-1015">Disulfide bond</keyword>
<evidence type="ECO:0000256" key="6">
    <source>
        <dbReference type="ARBA" id="ARBA00022837"/>
    </source>
</evidence>
<dbReference type="CDD" id="cd04056">
    <property type="entry name" value="Peptidases_S53"/>
    <property type="match status" value="1"/>
</dbReference>
<comment type="cofactor">
    <cofactor evidence="1">
        <name>Ca(2+)</name>
        <dbReference type="ChEBI" id="CHEBI:29108"/>
    </cofactor>
</comment>
<dbReference type="PROSITE" id="PS51257">
    <property type="entry name" value="PROKAR_LIPOPROTEIN"/>
    <property type="match status" value="1"/>
</dbReference>
<dbReference type="RefSeq" id="WP_153823044.1">
    <property type="nucleotide sequence ID" value="NZ_WJIE01000010.1"/>
</dbReference>
<dbReference type="InterPro" id="IPR000209">
    <property type="entry name" value="Peptidase_S8/S53_dom"/>
</dbReference>
<dbReference type="Gene3D" id="3.40.50.200">
    <property type="entry name" value="Peptidase S8/S53 domain"/>
    <property type="match status" value="1"/>
</dbReference>
<gene>
    <name evidence="10" type="ORF">GF068_30645</name>
</gene>
<dbReference type="PROSITE" id="PS00477">
    <property type="entry name" value="ALPHA_2_MACROGLOBULIN"/>
    <property type="match status" value="1"/>
</dbReference>
<reference evidence="10 11" key="1">
    <citation type="submission" date="2019-10" db="EMBL/GenBank/DDBJ databases">
        <title>A soil myxobacterium in the family Polyangiaceae.</title>
        <authorList>
            <person name="Li Y."/>
            <person name="Wang J."/>
        </authorList>
    </citation>
    <scope>NUCLEOTIDE SEQUENCE [LARGE SCALE GENOMIC DNA]</scope>
    <source>
        <strain evidence="10 11">DSM 14734</strain>
    </source>
</reference>
<dbReference type="Pfam" id="PF09286">
    <property type="entry name" value="Pro-kuma_activ"/>
    <property type="match status" value="1"/>
</dbReference>